<evidence type="ECO:0000256" key="6">
    <source>
        <dbReference type="ARBA" id="ARBA00022741"/>
    </source>
</evidence>
<evidence type="ECO:0000256" key="2">
    <source>
        <dbReference type="ARBA" id="ARBA00012513"/>
    </source>
</evidence>
<reference evidence="16" key="1">
    <citation type="journal article" date="2022" name="Cell">
        <title>Repeat-based holocentromeres influence genome architecture and karyotype evolution.</title>
        <authorList>
            <person name="Hofstatter P.G."/>
            <person name="Thangavel G."/>
            <person name="Lux T."/>
            <person name="Neumann P."/>
            <person name="Vondrak T."/>
            <person name="Novak P."/>
            <person name="Zhang M."/>
            <person name="Costa L."/>
            <person name="Castellani M."/>
            <person name="Scott A."/>
            <person name="Toegelov H."/>
            <person name="Fuchs J."/>
            <person name="Mata-Sucre Y."/>
            <person name="Dias Y."/>
            <person name="Vanzela A.L.L."/>
            <person name="Huettel B."/>
            <person name="Almeida C.C.S."/>
            <person name="Simkova H."/>
            <person name="Souza G."/>
            <person name="Pedrosa-Harand A."/>
            <person name="Macas J."/>
            <person name="Mayer K.F.X."/>
            <person name="Houben A."/>
            <person name="Marques A."/>
        </authorList>
    </citation>
    <scope>NUCLEOTIDE SEQUENCE</scope>
    <source>
        <strain evidence="16">RhyBre1mFocal</strain>
    </source>
</reference>
<keyword evidence="6 13" id="KW-0547">Nucleotide-binding</keyword>
<evidence type="ECO:0000256" key="5">
    <source>
        <dbReference type="ARBA" id="ARBA00022692"/>
    </source>
</evidence>
<dbReference type="InterPro" id="IPR000719">
    <property type="entry name" value="Prot_kinase_dom"/>
</dbReference>
<dbReference type="SMART" id="SM00220">
    <property type="entry name" value="S_TKc"/>
    <property type="match status" value="1"/>
</dbReference>
<dbReference type="OrthoDB" id="680029at2759"/>
<dbReference type="InterPro" id="IPR017441">
    <property type="entry name" value="Protein_kinase_ATP_BS"/>
</dbReference>
<dbReference type="Gene3D" id="1.10.510.10">
    <property type="entry name" value="Transferase(Phosphotransferase) domain 1"/>
    <property type="match status" value="1"/>
</dbReference>
<evidence type="ECO:0000256" key="13">
    <source>
        <dbReference type="PROSITE-ProRule" id="PRU10141"/>
    </source>
</evidence>
<dbReference type="EC" id="2.7.11.1" evidence="2"/>
<dbReference type="AlphaFoldDB" id="A0A9Q0CXH4"/>
<evidence type="ECO:0000256" key="10">
    <source>
        <dbReference type="ARBA" id="ARBA00023136"/>
    </source>
</evidence>
<comment type="catalytic activity">
    <reaction evidence="12">
        <text>L-seryl-[protein] + ATP = O-phospho-L-seryl-[protein] + ADP + H(+)</text>
        <dbReference type="Rhea" id="RHEA:17989"/>
        <dbReference type="Rhea" id="RHEA-COMP:9863"/>
        <dbReference type="Rhea" id="RHEA-COMP:11604"/>
        <dbReference type="ChEBI" id="CHEBI:15378"/>
        <dbReference type="ChEBI" id="CHEBI:29999"/>
        <dbReference type="ChEBI" id="CHEBI:30616"/>
        <dbReference type="ChEBI" id="CHEBI:83421"/>
        <dbReference type="ChEBI" id="CHEBI:456216"/>
        <dbReference type="EC" id="2.7.11.1"/>
    </reaction>
</comment>
<accession>A0A9Q0CXH4</accession>
<evidence type="ECO:0000256" key="8">
    <source>
        <dbReference type="ARBA" id="ARBA00022840"/>
    </source>
</evidence>
<keyword evidence="8 13" id="KW-0067">ATP-binding</keyword>
<keyword evidence="4" id="KW-0808">Transferase</keyword>
<comment type="catalytic activity">
    <reaction evidence="11">
        <text>L-threonyl-[protein] + ATP = O-phospho-L-threonyl-[protein] + ADP + H(+)</text>
        <dbReference type="Rhea" id="RHEA:46608"/>
        <dbReference type="Rhea" id="RHEA-COMP:11060"/>
        <dbReference type="Rhea" id="RHEA-COMP:11605"/>
        <dbReference type="ChEBI" id="CHEBI:15378"/>
        <dbReference type="ChEBI" id="CHEBI:30013"/>
        <dbReference type="ChEBI" id="CHEBI:30616"/>
        <dbReference type="ChEBI" id="CHEBI:61977"/>
        <dbReference type="ChEBI" id="CHEBI:456216"/>
        <dbReference type="EC" id="2.7.11.1"/>
    </reaction>
</comment>
<dbReference type="GO" id="GO:0005524">
    <property type="term" value="F:ATP binding"/>
    <property type="evidence" value="ECO:0007669"/>
    <property type="project" value="UniProtKB-UniRule"/>
</dbReference>
<keyword evidence="5" id="KW-0812">Transmembrane</keyword>
<dbReference type="SUPFAM" id="SSF56112">
    <property type="entry name" value="Protein kinase-like (PK-like)"/>
    <property type="match status" value="1"/>
</dbReference>
<evidence type="ECO:0000256" key="11">
    <source>
        <dbReference type="ARBA" id="ARBA00047899"/>
    </source>
</evidence>
<name>A0A9Q0CXH4_9POAL</name>
<dbReference type="InterPro" id="IPR008271">
    <property type="entry name" value="Ser/Thr_kinase_AS"/>
</dbReference>
<dbReference type="InterPro" id="IPR011009">
    <property type="entry name" value="Kinase-like_dom_sf"/>
</dbReference>
<evidence type="ECO:0000256" key="4">
    <source>
        <dbReference type="ARBA" id="ARBA00022679"/>
    </source>
</evidence>
<comment type="caution">
    <text evidence="16">The sequence shown here is derived from an EMBL/GenBank/DDBJ whole genome shotgun (WGS) entry which is preliminary data.</text>
</comment>
<dbReference type="Proteomes" id="UP001151287">
    <property type="component" value="Unassembled WGS sequence"/>
</dbReference>
<dbReference type="Pfam" id="PF00069">
    <property type="entry name" value="Pkinase"/>
    <property type="match status" value="1"/>
</dbReference>
<comment type="subcellular location">
    <subcellularLocation>
        <location evidence="1">Cell membrane</location>
        <topology evidence="1">Single-pass membrane protein</topology>
    </subcellularLocation>
</comment>
<dbReference type="PANTHER" id="PTHR47982:SF70">
    <property type="entry name" value="PROTEIN KINASE SUPERFAMILY PROTEIN"/>
    <property type="match status" value="1"/>
</dbReference>
<gene>
    <name evidence="16" type="ORF">LUZ63_001276</name>
</gene>
<proteinExistence type="inferred from homology"/>
<dbReference type="InterPro" id="IPR047117">
    <property type="entry name" value="PERK1-13-like"/>
</dbReference>
<dbReference type="EMBL" id="JAMQYH010000001">
    <property type="protein sequence ID" value="KAJ1701497.1"/>
    <property type="molecule type" value="Genomic_DNA"/>
</dbReference>
<dbReference type="Gene3D" id="3.30.200.20">
    <property type="entry name" value="Phosphorylase Kinase, domain 1"/>
    <property type="match status" value="1"/>
</dbReference>
<dbReference type="FunFam" id="3.30.200.20:FF:000328">
    <property type="entry name" value="Leucine-rich repeat protein kinase family protein"/>
    <property type="match status" value="1"/>
</dbReference>
<dbReference type="PROSITE" id="PS50011">
    <property type="entry name" value="PROTEIN_KINASE_DOM"/>
    <property type="match status" value="1"/>
</dbReference>
<dbReference type="CDD" id="cd14066">
    <property type="entry name" value="STKc_IRAK"/>
    <property type="match status" value="1"/>
</dbReference>
<evidence type="ECO:0000313" key="17">
    <source>
        <dbReference type="Proteomes" id="UP001151287"/>
    </source>
</evidence>
<keyword evidence="17" id="KW-1185">Reference proteome</keyword>
<evidence type="ECO:0000256" key="7">
    <source>
        <dbReference type="ARBA" id="ARBA00022777"/>
    </source>
</evidence>
<keyword evidence="7" id="KW-0418">Kinase</keyword>
<comment type="similarity">
    <text evidence="14">Belongs to the protein kinase superfamily.</text>
</comment>
<dbReference type="PROSITE" id="PS00108">
    <property type="entry name" value="PROTEIN_KINASE_ST"/>
    <property type="match status" value="1"/>
</dbReference>
<feature type="binding site" evidence="13">
    <location>
        <position position="122"/>
    </location>
    <ligand>
        <name>ATP</name>
        <dbReference type="ChEBI" id="CHEBI:30616"/>
    </ligand>
</feature>
<evidence type="ECO:0000256" key="14">
    <source>
        <dbReference type="RuleBase" id="RU000304"/>
    </source>
</evidence>
<evidence type="ECO:0000259" key="15">
    <source>
        <dbReference type="PROSITE" id="PS50011"/>
    </source>
</evidence>
<protein>
    <recommendedName>
        <fullName evidence="2">non-specific serine/threonine protein kinase</fullName>
        <ecNumber evidence="2">2.7.11.1</ecNumber>
    </recommendedName>
</protein>
<organism evidence="16 17">
    <name type="scientific">Rhynchospora breviuscula</name>
    <dbReference type="NCBI Taxonomy" id="2022672"/>
    <lineage>
        <taxon>Eukaryota</taxon>
        <taxon>Viridiplantae</taxon>
        <taxon>Streptophyta</taxon>
        <taxon>Embryophyta</taxon>
        <taxon>Tracheophyta</taxon>
        <taxon>Spermatophyta</taxon>
        <taxon>Magnoliopsida</taxon>
        <taxon>Liliopsida</taxon>
        <taxon>Poales</taxon>
        <taxon>Cyperaceae</taxon>
        <taxon>Cyperoideae</taxon>
        <taxon>Rhynchosporeae</taxon>
        <taxon>Rhynchospora</taxon>
    </lineage>
</organism>
<evidence type="ECO:0000256" key="1">
    <source>
        <dbReference type="ARBA" id="ARBA00004162"/>
    </source>
</evidence>
<feature type="domain" description="Protein kinase" evidence="15">
    <location>
        <begin position="94"/>
        <end position="386"/>
    </location>
</feature>
<sequence length="392" mass="44265">MTNHSPEAGASLETLKRIGQSIWGWLRLRTMGSALVRLNLKQRSNGEDLQKKRKDRERVFATWHCGTKGDGTAPQLNGARYVSFEELKKCTNNFSETNLIGEGGYGKVYKGCCTNGVAVAIKRRSKKSLQGKKEFESEIEVLSRVHHKNIVSLLGFCCEQGEELLVYEYISNGTLIDNLIGKGGVYLDWDQRLQIALDSARALSYLHELVDPLIIHRDLKPTNILLDENFNANVTDFGLSKMVSEKEKGHDSSKDIGTGRTVTRVQSMVMGTHGYADPEYIKTGFFSEKSDAYGFGTVMLELITARPSIDRRTEMHNYLVEEVKSAIDEDDQEYYGLRDLIDPKIVNQVTSVGFIKFVQLALQCLKDFGSDRPSMYEIMKEIDIILQHDRSE</sequence>
<keyword evidence="3 14" id="KW-0723">Serine/threonine-protein kinase</keyword>
<dbReference type="PANTHER" id="PTHR47982">
    <property type="entry name" value="PROLINE-RICH RECEPTOR-LIKE PROTEIN KINASE PERK4"/>
    <property type="match status" value="1"/>
</dbReference>
<dbReference type="GO" id="GO:0005886">
    <property type="term" value="C:plasma membrane"/>
    <property type="evidence" value="ECO:0007669"/>
    <property type="project" value="UniProtKB-SubCell"/>
</dbReference>
<evidence type="ECO:0000313" key="16">
    <source>
        <dbReference type="EMBL" id="KAJ1701497.1"/>
    </source>
</evidence>
<dbReference type="FunFam" id="1.10.510.10:FF:001023">
    <property type="entry name" value="Os07g0541700 protein"/>
    <property type="match status" value="1"/>
</dbReference>
<keyword evidence="10" id="KW-0472">Membrane</keyword>
<evidence type="ECO:0000256" key="12">
    <source>
        <dbReference type="ARBA" id="ARBA00048679"/>
    </source>
</evidence>
<dbReference type="GO" id="GO:0004674">
    <property type="term" value="F:protein serine/threonine kinase activity"/>
    <property type="evidence" value="ECO:0007669"/>
    <property type="project" value="UniProtKB-KW"/>
</dbReference>
<evidence type="ECO:0000256" key="3">
    <source>
        <dbReference type="ARBA" id="ARBA00022527"/>
    </source>
</evidence>
<evidence type="ECO:0000256" key="9">
    <source>
        <dbReference type="ARBA" id="ARBA00022989"/>
    </source>
</evidence>
<dbReference type="PROSITE" id="PS00107">
    <property type="entry name" value="PROTEIN_KINASE_ATP"/>
    <property type="match status" value="1"/>
</dbReference>
<keyword evidence="9" id="KW-1133">Transmembrane helix</keyword>